<keyword evidence="1" id="KW-0472">Membrane</keyword>
<dbReference type="EMBL" id="FOBW01000004">
    <property type="protein sequence ID" value="SEM66266.1"/>
    <property type="molecule type" value="Genomic_DNA"/>
</dbReference>
<reference evidence="3" key="1">
    <citation type="submission" date="2016-10" db="EMBL/GenBank/DDBJ databases">
        <authorList>
            <person name="Varghese N."/>
            <person name="Submissions S."/>
        </authorList>
    </citation>
    <scope>NUCLEOTIDE SEQUENCE [LARGE SCALE GENOMIC DNA]</scope>
    <source>
        <strain evidence="3">B48,IBRC-M 10115,DSM 25386,CECT 8001</strain>
    </source>
</reference>
<dbReference type="RefSeq" id="WP_090743490.1">
    <property type="nucleotide sequence ID" value="NZ_FOBW01000004.1"/>
</dbReference>
<organism evidence="2 3">
    <name type="scientific">Mesobacillus persicus</name>
    <dbReference type="NCBI Taxonomy" id="930146"/>
    <lineage>
        <taxon>Bacteria</taxon>
        <taxon>Bacillati</taxon>
        <taxon>Bacillota</taxon>
        <taxon>Bacilli</taxon>
        <taxon>Bacillales</taxon>
        <taxon>Bacillaceae</taxon>
        <taxon>Mesobacillus</taxon>
    </lineage>
</organism>
<dbReference type="AlphaFoldDB" id="A0A1H8A709"/>
<evidence type="ECO:0008006" key="4">
    <source>
        <dbReference type="Google" id="ProtNLM"/>
    </source>
</evidence>
<proteinExistence type="predicted"/>
<dbReference type="Proteomes" id="UP000198553">
    <property type="component" value="Unassembled WGS sequence"/>
</dbReference>
<sequence length="154" mass="18468">MRRRRVPPFLFPLIIIFVICLLLFGLGSWLFSSERDAQAVVEDFYTYEAAGEFSNSWVLLHPFMQERFSKTAYIQDRTHVFIGHFGAETFTYTIGEGEKVEGWKMEKDRSPFDKTYKYLVTQHYKGKYGKFNFQQEVYVTKHKDNWKIVWDYNE</sequence>
<dbReference type="STRING" id="930146.SAMN05192533_104269"/>
<protein>
    <recommendedName>
        <fullName evidence="4">DUF4878 domain-containing protein</fullName>
    </recommendedName>
</protein>
<name>A0A1H8A709_9BACI</name>
<evidence type="ECO:0000256" key="1">
    <source>
        <dbReference type="SAM" id="Phobius"/>
    </source>
</evidence>
<feature type="transmembrane region" description="Helical" evidence="1">
    <location>
        <begin position="9"/>
        <end position="31"/>
    </location>
</feature>
<accession>A0A1H8A709</accession>
<dbReference type="SUPFAM" id="SSF54427">
    <property type="entry name" value="NTF2-like"/>
    <property type="match status" value="1"/>
</dbReference>
<keyword evidence="1" id="KW-0812">Transmembrane</keyword>
<evidence type="ECO:0000313" key="2">
    <source>
        <dbReference type="EMBL" id="SEM66266.1"/>
    </source>
</evidence>
<keyword evidence="3" id="KW-1185">Reference proteome</keyword>
<keyword evidence="1" id="KW-1133">Transmembrane helix</keyword>
<dbReference type="OrthoDB" id="2720594at2"/>
<gene>
    <name evidence="2" type="ORF">SAMN05192533_104269</name>
</gene>
<evidence type="ECO:0000313" key="3">
    <source>
        <dbReference type="Proteomes" id="UP000198553"/>
    </source>
</evidence>
<dbReference type="InterPro" id="IPR032710">
    <property type="entry name" value="NTF2-like_dom_sf"/>
</dbReference>